<dbReference type="Proteomes" id="UP000801492">
    <property type="component" value="Unassembled WGS sequence"/>
</dbReference>
<feature type="domain" description="FAS1" evidence="1">
    <location>
        <begin position="49"/>
        <end position="176"/>
    </location>
</feature>
<protein>
    <recommendedName>
        <fullName evidence="1">FAS1 domain-containing protein</fullName>
    </recommendedName>
</protein>
<keyword evidence="3" id="KW-1185">Reference proteome</keyword>
<dbReference type="FunFam" id="2.30.180.10:FF:000037">
    <property type="entry name" value="Uncharacterized protein, isoform A"/>
    <property type="match status" value="1"/>
</dbReference>
<dbReference type="PANTHER" id="PTHR10900">
    <property type="entry name" value="PERIOSTIN-RELATED"/>
    <property type="match status" value="1"/>
</dbReference>
<evidence type="ECO:0000313" key="3">
    <source>
        <dbReference type="Proteomes" id="UP000801492"/>
    </source>
</evidence>
<dbReference type="Pfam" id="PF02469">
    <property type="entry name" value="Fasciclin"/>
    <property type="match status" value="3"/>
</dbReference>
<dbReference type="PANTHER" id="PTHR10900:SF124">
    <property type="entry name" value="FI05614P"/>
    <property type="match status" value="1"/>
</dbReference>
<reference evidence="2" key="1">
    <citation type="submission" date="2019-08" db="EMBL/GenBank/DDBJ databases">
        <title>The genome of the North American firefly Photinus pyralis.</title>
        <authorList>
            <consortium name="Photinus pyralis genome working group"/>
            <person name="Fallon T.R."/>
            <person name="Sander Lower S.E."/>
            <person name="Weng J.-K."/>
        </authorList>
    </citation>
    <scope>NUCLEOTIDE SEQUENCE</scope>
    <source>
        <strain evidence="2">TRF0915ILg1</strain>
        <tissue evidence="2">Whole body</tissue>
    </source>
</reference>
<dbReference type="OrthoDB" id="286301at2759"/>
<name>A0A8K0CFQ3_IGNLU</name>
<proteinExistence type="predicted"/>
<comment type="caution">
    <text evidence="2">The sequence shown here is derived from an EMBL/GenBank/DDBJ whole genome shotgun (WGS) entry which is preliminary data.</text>
</comment>
<dbReference type="InterPro" id="IPR000782">
    <property type="entry name" value="FAS1_domain"/>
</dbReference>
<dbReference type="PROSITE" id="PS50213">
    <property type="entry name" value="FAS1"/>
    <property type="match status" value="3"/>
</dbReference>
<gene>
    <name evidence="2" type="ORF">ILUMI_21403</name>
</gene>
<dbReference type="InterPro" id="IPR050904">
    <property type="entry name" value="Adhesion/Biosynth-related"/>
</dbReference>
<sequence>MVMVPPVVVAATTSRKDAYTVMFYKSAGCLLLFLAGFFPAEATLELPNISGIDNQFLRNLEVDNFFSYWTIFKNDNGIKISDQPFTILVPSNSAKLHAGNNPQRENYIKQIIFDHVVLGNIINITNTTKETSFDTLRGRTVHVRRKEDKLLANDVIILQPNVVVPNGALIVLDNYLFLDEHPVKKNTSQGKLDAGLHPVVKVKDEPKSTSNTTFVESVLQVLSYLKSGVRVFQHFLSRSNVSKLLEDGEDYTVFVPTDHAFHRWHPIDWGFYPFSVPEFTESVIINHFIKGNYRQENIKDEEVATTLGGRQIVFRKTPSLTVNGVAVVKGDTPVVKGNIMFTGEVLFVNESVVSRLHQQHRDKETPPLLAFPWFGAQFLSHAFLALERDRRFSHITRFLNLADLAPHVSGTGYTFFVPIDKAFEEVGLDKMPDNYLSNGDGLQILLNHFVKGRLYDRDLKDGIELTTLGNNTIRIVRQKEKVKVNEATIVESEVFVYNLGTMFYIDKVLFVKKEFLPSTSTMPVQHVTTQPSISTSDIENVPEEIAEESGSQPDVLFADAEATTGNEPKVTVSQNVTIK</sequence>
<feature type="domain" description="FAS1" evidence="1">
    <location>
        <begin position="379"/>
        <end position="509"/>
    </location>
</feature>
<evidence type="ECO:0000259" key="1">
    <source>
        <dbReference type="PROSITE" id="PS50213"/>
    </source>
</evidence>
<dbReference type="EMBL" id="VTPC01090131">
    <property type="protein sequence ID" value="KAF2884796.1"/>
    <property type="molecule type" value="Genomic_DNA"/>
</dbReference>
<dbReference type="AlphaFoldDB" id="A0A8K0CFQ3"/>
<feature type="domain" description="FAS1" evidence="1">
    <location>
        <begin position="216"/>
        <end position="346"/>
    </location>
</feature>
<dbReference type="SMART" id="SM00554">
    <property type="entry name" value="FAS1"/>
    <property type="match status" value="3"/>
</dbReference>
<dbReference type="Gene3D" id="2.30.180.10">
    <property type="entry name" value="FAS1 domain"/>
    <property type="match status" value="3"/>
</dbReference>
<accession>A0A8K0CFQ3</accession>
<dbReference type="InterPro" id="IPR036378">
    <property type="entry name" value="FAS1_dom_sf"/>
</dbReference>
<dbReference type="SUPFAM" id="SSF82153">
    <property type="entry name" value="FAS1 domain"/>
    <property type="match status" value="3"/>
</dbReference>
<evidence type="ECO:0000313" key="2">
    <source>
        <dbReference type="EMBL" id="KAF2884796.1"/>
    </source>
</evidence>
<organism evidence="2 3">
    <name type="scientific">Ignelater luminosus</name>
    <name type="common">Cucubano</name>
    <name type="synonym">Pyrophorus luminosus</name>
    <dbReference type="NCBI Taxonomy" id="2038154"/>
    <lineage>
        <taxon>Eukaryota</taxon>
        <taxon>Metazoa</taxon>
        <taxon>Ecdysozoa</taxon>
        <taxon>Arthropoda</taxon>
        <taxon>Hexapoda</taxon>
        <taxon>Insecta</taxon>
        <taxon>Pterygota</taxon>
        <taxon>Neoptera</taxon>
        <taxon>Endopterygota</taxon>
        <taxon>Coleoptera</taxon>
        <taxon>Polyphaga</taxon>
        <taxon>Elateriformia</taxon>
        <taxon>Elateroidea</taxon>
        <taxon>Elateridae</taxon>
        <taxon>Agrypninae</taxon>
        <taxon>Pyrophorini</taxon>
        <taxon>Ignelater</taxon>
    </lineage>
</organism>